<protein>
    <submittedName>
        <fullName evidence="1">Uncharacterized protein</fullName>
    </submittedName>
</protein>
<dbReference type="Proteomes" id="UP000245942">
    <property type="component" value="Unassembled WGS sequence"/>
</dbReference>
<organism evidence="1 2">
    <name type="scientific">Pseudomicrostroma glucosiphilum</name>
    <dbReference type="NCBI Taxonomy" id="1684307"/>
    <lineage>
        <taxon>Eukaryota</taxon>
        <taxon>Fungi</taxon>
        <taxon>Dikarya</taxon>
        <taxon>Basidiomycota</taxon>
        <taxon>Ustilaginomycotina</taxon>
        <taxon>Exobasidiomycetes</taxon>
        <taxon>Microstromatales</taxon>
        <taxon>Microstromatales incertae sedis</taxon>
        <taxon>Pseudomicrostroma</taxon>
    </lineage>
</organism>
<proteinExistence type="predicted"/>
<evidence type="ECO:0000313" key="2">
    <source>
        <dbReference type="Proteomes" id="UP000245942"/>
    </source>
</evidence>
<accession>A0A316UEK1</accession>
<reference evidence="1 2" key="1">
    <citation type="journal article" date="2018" name="Mol. Biol. Evol.">
        <title>Broad Genomic Sampling Reveals a Smut Pathogenic Ancestry of the Fungal Clade Ustilaginomycotina.</title>
        <authorList>
            <person name="Kijpornyongpan T."/>
            <person name="Mondo S.J."/>
            <person name="Barry K."/>
            <person name="Sandor L."/>
            <person name="Lee J."/>
            <person name="Lipzen A."/>
            <person name="Pangilinan J."/>
            <person name="LaButti K."/>
            <person name="Hainaut M."/>
            <person name="Henrissat B."/>
            <person name="Grigoriev I.V."/>
            <person name="Spatafora J.W."/>
            <person name="Aime M.C."/>
        </authorList>
    </citation>
    <scope>NUCLEOTIDE SEQUENCE [LARGE SCALE GENOMIC DNA]</scope>
    <source>
        <strain evidence="1 2">MCA 4718</strain>
    </source>
</reference>
<dbReference type="GeneID" id="37011244"/>
<evidence type="ECO:0000313" key="1">
    <source>
        <dbReference type="EMBL" id="PWN21525.1"/>
    </source>
</evidence>
<dbReference type="EMBL" id="KZ819325">
    <property type="protein sequence ID" value="PWN21525.1"/>
    <property type="molecule type" value="Genomic_DNA"/>
</dbReference>
<dbReference type="AlphaFoldDB" id="A0A316UEK1"/>
<sequence length="256" mass="27867">MTPRHHLHARSEATQGFLPSPLYLHRSMKFTKTGQLRSLLVSLAACPLGLAVDGGERRRAYRKVVKLEQGPRGGCLSLAQLDMNWAIAQEYEGTARILCCGGQAPFQSWLGEAIALTAVTGKSWFRSPAFRGRQATQARRGVGRGLGSWQSAPALGWGLREGLEVRNISSHRGHSQGSSSPEASSYLSEAIAGRQAHQDLPDQTQEELAASRLLALLPLATLIGQSGSPFRVRRDLGVLGQNQLQRHLPTVRGFRC</sequence>
<gene>
    <name evidence="1" type="ORF">BCV69DRAFT_172787</name>
</gene>
<name>A0A316UEK1_9BASI</name>
<dbReference type="RefSeq" id="XP_025348685.1">
    <property type="nucleotide sequence ID" value="XM_025489510.1"/>
</dbReference>
<keyword evidence="2" id="KW-1185">Reference proteome</keyword>